<feature type="domain" description="LNR" evidence="12">
    <location>
        <begin position="167"/>
        <end position="208"/>
    </location>
</feature>
<dbReference type="SMART" id="SM00004">
    <property type="entry name" value="NL"/>
    <property type="match status" value="2"/>
</dbReference>
<dbReference type="InterPro" id="IPR002110">
    <property type="entry name" value="Ankyrin_rpt"/>
</dbReference>
<accession>A0AAQ4Q1W4</accession>
<name>A0AAQ4Q1W4_GASAC</name>
<keyword evidence="6" id="KW-1015">Disulfide bond</keyword>
<keyword evidence="14" id="KW-1185">Reference proteome</keyword>
<dbReference type="PANTHER" id="PTHR24173">
    <property type="entry name" value="ANKYRIN REPEAT CONTAINING"/>
    <property type="match status" value="1"/>
</dbReference>
<proteinExistence type="predicted"/>
<reference evidence="13" key="3">
    <citation type="submission" date="2025-09" db="UniProtKB">
        <authorList>
            <consortium name="Ensembl"/>
        </authorList>
    </citation>
    <scope>IDENTIFICATION</scope>
</reference>
<feature type="transmembrane region" description="Helical" evidence="11">
    <location>
        <begin position="395"/>
        <end position="419"/>
    </location>
</feature>
<evidence type="ECO:0000313" key="13">
    <source>
        <dbReference type="Ensembl" id="ENSGACP00000044962.1"/>
    </source>
</evidence>
<keyword evidence="7" id="KW-0325">Glycoprotein</keyword>
<dbReference type="Pfam" id="PF00066">
    <property type="entry name" value="Notch"/>
    <property type="match status" value="2"/>
</dbReference>
<evidence type="ECO:0000256" key="10">
    <source>
        <dbReference type="SAM" id="MobiDB-lite"/>
    </source>
</evidence>
<feature type="region of interest" description="Disordered" evidence="10">
    <location>
        <begin position="778"/>
        <end position="866"/>
    </location>
</feature>
<dbReference type="GO" id="GO:0012505">
    <property type="term" value="C:endomembrane system"/>
    <property type="evidence" value="ECO:0007669"/>
    <property type="project" value="UniProtKB-SubCell"/>
</dbReference>
<feature type="region of interest" description="Disordered" evidence="10">
    <location>
        <begin position="886"/>
        <end position="938"/>
    </location>
</feature>
<dbReference type="SUPFAM" id="SSF90193">
    <property type="entry name" value="Notch domain"/>
    <property type="match status" value="2"/>
</dbReference>
<dbReference type="Gene3D" id="1.25.40.20">
    <property type="entry name" value="Ankyrin repeat-containing domain"/>
    <property type="match status" value="1"/>
</dbReference>
<dbReference type="GO" id="GO:0030154">
    <property type="term" value="P:cell differentiation"/>
    <property type="evidence" value="ECO:0007669"/>
    <property type="project" value="InterPro"/>
</dbReference>
<dbReference type="InterPro" id="IPR036770">
    <property type="entry name" value="Ankyrin_rpt-contain_sf"/>
</dbReference>
<dbReference type="InterPro" id="IPR000800">
    <property type="entry name" value="Notch_dom"/>
</dbReference>
<evidence type="ECO:0000256" key="2">
    <source>
        <dbReference type="ARBA" id="ARBA00022737"/>
    </source>
</evidence>
<evidence type="ECO:0000256" key="9">
    <source>
        <dbReference type="PROSITE-ProRule" id="PRU00023"/>
    </source>
</evidence>
<evidence type="ECO:0000256" key="11">
    <source>
        <dbReference type="SAM" id="Phobius"/>
    </source>
</evidence>
<feature type="compositionally biased region" description="Polar residues" evidence="10">
    <location>
        <begin position="927"/>
        <end position="938"/>
    </location>
</feature>
<feature type="region of interest" description="Disordered" evidence="10">
    <location>
        <begin position="430"/>
        <end position="573"/>
    </location>
</feature>
<dbReference type="PROSITE" id="PS50297">
    <property type="entry name" value="ANK_REP_REGION"/>
    <property type="match status" value="2"/>
</dbReference>
<dbReference type="PANTHER" id="PTHR24173:SF74">
    <property type="entry name" value="ANKYRIN REPEAT DOMAIN-CONTAINING PROTEIN 16"/>
    <property type="match status" value="1"/>
</dbReference>
<feature type="compositionally biased region" description="Basic and acidic residues" evidence="10">
    <location>
        <begin position="484"/>
        <end position="510"/>
    </location>
</feature>
<evidence type="ECO:0000256" key="4">
    <source>
        <dbReference type="ARBA" id="ARBA00023043"/>
    </source>
</evidence>
<evidence type="ECO:0000256" key="5">
    <source>
        <dbReference type="ARBA" id="ARBA00023136"/>
    </source>
</evidence>
<dbReference type="Pfam" id="PF07684">
    <property type="entry name" value="NODP"/>
    <property type="match status" value="1"/>
</dbReference>
<feature type="compositionally biased region" description="Basic and acidic residues" evidence="10">
    <location>
        <begin position="463"/>
        <end position="475"/>
    </location>
</feature>
<dbReference type="PROSITE" id="PS50258">
    <property type="entry name" value="LNR"/>
    <property type="match status" value="1"/>
</dbReference>
<reference evidence="13" key="2">
    <citation type="submission" date="2025-08" db="UniProtKB">
        <authorList>
            <consortium name="Ensembl"/>
        </authorList>
    </citation>
    <scope>IDENTIFICATION</scope>
</reference>
<dbReference type="InterPro" id="IPR011656">
    <property type="entry name" value="Notch_NODP_dom"/>
</dbReference>
<evidence type="ECO:0000256" key="3">
    <source>
        <dbReference type="ARBA" id="ARBA00022989"/>
    </source>
</evidence>
<evidence type="ECO:0000256" key="7">
    <source>
        <dbReference type="ARBA" id="ARBA00023180"/>
    </source>
</evidence>
<evidence type="ECO:0000259" key="12">
    <source>
        <dbReference type="PROSITE" id="PS50258"/>
    </source>
</evidence>
<feature type="compositionally biased region" description="Polar residues" evidence="10">
    <location>
        <begin position="778"/>
        <end position="793"/>
    </location>
</feature>
<organism evidence="13 14">
    <name type="scientific">Gasterosteus aculeatus aculeatus</name>
    <name type="common">three-spined stickleback</name>
    <dbReference type="NCBI Taxonomy" id="481459"/>
    <lineage>
        <taxon>Eukaryota</taxon>
        <taxon>Metazoa</taxon>
        <taxon>Chordata</taxon>
        <taxon>Craniata</taxon>
        <taxon>Vertebrata</taxon>
        <taxon>Euteleostomi</taxon>
        <taxon>Actinopterygii</taxon>
        <taxon>Neopterygii</taxon>
        <taxon>Teleostei</taxon>
        <taxon>Neoteleostei</taxon>
        <taxon>Acanthomorphata</taxon>
        <taxon>Eupercaria</taxon>
        <taxon>Perciformes</taxon>
        <taxon>Cottioidei</taxon>
        <taxon>Gasterosteales</taxon>
        <taxon>Gasterosteidae</taxon>
        <taxon>Gasterosteus</taxon>
    </lineage>
</organism>
<dbReference type="Proteomes" id="UP000007635">
    <property type="component" value="Chromosome XX"/>
</dbReference>
<dbReference type="PRINTS" id="PR01983">
    <property type="entry name" value="NOTCH"/>
</dbReference>
<dbReference type="GeneTree" id="ENSGT00980000198621"/>
<dbReference type="SMART" id="SM00248">
    <property type="entry name" value="ANK"/>
    <property type="match status" value="4"/>
</dbReference>
<dbReference type="GO" id="GO:0007219">
    <property type="term" value="P:Notch signaling pathway"/>
    <property type="evidence" value="ECO:0007669"/>
    <property type="project" value="InterPro"/>
</dbReference>
<keyword evidence="3 11" id="KW-1133">Transmembrane helix</keyword>
<evidence type="ECO:0000256" key="6">
    <source>
        <dbReference type="ARBA" id="ARBA00023157"/>
    </source>
</evidence>
<dbReference type="AlphaFoldDB" id="A0AAQ4Q1W4"/>
<feature type="repeat" description="ANK" evidence="9">
    <location>
        <begin position="657"/>
        <end position="689"/>
    </location>
</feature>
<dbReference type="SMART" id="SM01339">
    <property type="entry name" value="NODP"/>
    <property type="match status" value="1"/>
</dbReference>
<dbReference type="Pfam" id="PF12796">
    <property type="entry name" value="Ank_2"/>
    <property type="match status" value="1"/>
</dbReference>
<comment type="subcellular location">
    <subcellularLocation>
        <location evidence="8">Endomembrane system</location>
        <topology evidence="8">Single-pass type I membrane protein</topology>
    </subcellularLocation>
</comment>
<evidence type="ECO:0000256" key="8">
    <source>
        <dbReference type="ARBA" id="ARBA00046288"/>
    </source>
</evidence>
<dbReference type="InterPro" id="IPR035993">
    <property type="entry name" value="Notch-like_dom_sf"/>
</dbReference>
<keyword evidence="5 11" id="KW-0472">Membrane</keyword>
<dbReference type="SUPFAM" id="SSF48403">
    <property type="entry name" value="Ankyrin repeat"/>
    <property type="match status" value="1"/>
</dbReference>
<dbReference type="Ensembl" id="ENSGACT00000069981.1">
    <property type="protein sequence ID" value="ENSGACP00000044962.1"/>
    <property type="gene ID" value="ENSGACG00000027812.1"/>
</dbReference>
<dbReference type="GO" id="GO:0016020">
    <property type="term" value="C:membrane"/>
    <property type="evidence" value="ECO:0007669"/>
    <property type="project" value="InterPro"/>
</dbReference>
<keyword evidence="2" id="KW-0677">Repeat</keyword>
<sequence>MTPTPCSFLPSKVTAPQHMPQTVCFQLETKYGRHSHHPPILLYTVAGSCPDIRRASTKKRKRKERVNKVGLGGGVERCWCYWWRLLAARDGTWPLLFRVGGGAAGRAVSVKRCEPLGGRRSEVRGRPTRQLKREREKIPKMLALRTFVLLGLSWTCRAASGDPWGQCPVNRKCKDKFGNGSCDNECMEPECLRDGFDCLKDRGHCNPGHIQYCRDHYANSHCEQGCDSAPCGWDGSDCFTHRSPMWARGTLVLHASLPAHRGAFANSSLLWALSVLLQSPLKLRGSAPLATGRNLFDFDAQQLADLLAQASAGDSNGSLLFLQVDNRPCTSQPSTCFPYATEAASFLRAVMLLKPGWFSSLPELKAVVSIRGVREEIGSREEETVREEVKEPTRAWLWAVVAVAIGLLLVLALVAFLVVRRVRRQHALREDDTHRVRHRSTVTDSDPKAKAPQPPPHAANQEQRVRPSREKEKSSFQRKKKKAKEAEKKRRREPLGEDAIRMRPLKREQDIGSDTDFTQSSMEDINARCSRRQEDASICDHRSPEQKHYRAGSSQPRRPAQPPPRGWEMGNAIPPPLLSPPQQSAEWCGPDGSVVLIRAVRSGLDRVVLELLRAGVPVNNTDHTGRSALHWACSVNHLTLTRTLIRYGAAVDLQDNKGETSLFLSALHGCYDTARLLLLHGANLELHDRRGRRPIDVAREGIHHQVLELLLAHQIQRGPVPVDTANEMLWEERALMYSSWVGSQGMPGRSASFSGIIGHRDMTPPPQNDWSMSRVQYPSPQNWRPQLNQSTTALVPPRVMGRSPRPISTLQEVTSEDEDRDRHHEVPRAATPHFLSPQPAPRQRSFSCTQHALQRRSSAHQPEPNYVIVTDRTANEHIERVVVSPPADAAAHSDHRPPVVSGDHPGRADQARPSPPHSEQKSRGERSNNTTDSTQTAL</sequence>
<dbReference type="Gene3D" id="3.30.300.320">
    <property type="match status" value="1"/>
</dbReference>
<evidence type="ECO:0000256" key="1">
    <source>
        <dbReference type="ARBA" id="ARBA00022692"/>
    </source>
</evidence>
<keyword evidence="4 9" id="KW-0040">ANK repeat</keyword>
<feature type="compositionally biased region" description="Basic and acidic residues" evidence="10">
    <location>
        <begin position="531"/>
        <end position="548"/>
    </location>
</feature>
<dbReference type="PROSITE" id="PS50088">
    <property type="entry name" value="ANK_REPEAT"/>
    <property type="match status" value="2"/>
</dbReference>
<reference evidence="13 14" key="1">
    <citation type="journal article" date="2021" name="G3 (Bethesda)">
        <title>Improved contiguity of the threespine stickleback genome using long-read sequencing.</title>
        <authorList>
            <person name="Nath S."/>
            <person name="Shaw D.E."/>
            <person name="White M.A."/>
        </authorList>
    </citation>
    <scope>NUCLEOTIDE SEQUENCE [LARGE SCALE GENOMIC DNA]</scope>
    <source>
        <strain evidence="13 14">Lake Benthic</strain>
    </source>
</reference>
<feature type="repeat" description="ANK" evidence="9">
    <location>
        <begin position="624"/>
        <end position="656"/>
    </location>
</feature>
<keyword evidence="1 11" id="KW-0812">Transmembrane</keyword>
<evidence type="ECO:0000313" key="14">
    <source>
        <dbReference type="Proteomes" id="UP000007635"/>
    </source>
</evidence>
<protein>
    <recommendedName>
        <fullName evidence="12">LNR domain-containing protein</fullName>
    </recommendedName>
</protein>
<dbReference type="Gene3D" id="3.30.70.3310">
    <property type="match status" value="1"/>
</dbReference>